<feature type="chain" id="PRO_5046191059" evidence="10">
    <location>
        <begin position="21"/>
        <end position="710"/>
    </location>
</feature>
<comment type="caution">
    <text evidence="13">The sequence shown here is derived from an EMBL/GenBank/DDBJ whole genome shotgun (WGS) entry which is preliminary data.</text>
</comment>
<proteinExistence type="inferred from homology"/>
<comment type="similarity">
    <text evidence="8 9">Belongs to the TonB-dependent receptor family.</text>
</comment>
<protein>
    <submittedName>
        <fullName evidence="13">TonB-dependent receptor</fullName>
    </submittedName>
</protein>
<evidence type="ECO:0000256" key="2">
    <source>
        <dbReference type="ARBA" id="ARBA00022448"/>
    </source>
</evidence>
<gene>
    <name evidence="13" type="ORF">MU846_08710</name>
</gene>
<evidence type="ECO:0000256" key="4">
    <source>
        <dbReference type="ARBA" id="ARBA00022692"/>
    </source>
</evidence>
<accession>A0ABT0E7H7</accession>
<name>A0ABT0E7H7_9GAMM</name>
<dbReference type="Pfam" id="PF00593">
    <property type="entry name" value="TonB_dep_Rec_b-barrel"/>
    <property type="match status" value="1"/>
</dbReference>
<keyword evidence="5 9" id="KW-0798">TonB box</keyword>
<dbReference type="InterPro" id="IPR039426">
    <property type="entry name" value="TonB-dep_rcpt-like"/>
</dbReference>
<evidence type="ECO:0000313" key="14">
    <source>
        <dbReference type="Proteomes" id="UP001165524"/>
    </source>
</evidence>
<keyword evidence="3 8" id="KW-1134">Transmembrane beta strand</keyword>
<keyword evidence="2 8" id="KW-0813">Transport</keyword>
<evidence type="ECO:0000256" key="1">
    <source>
        <dbReference type="ARBA" id="ARBA00004571"/>
    </source>
</evidence>
<comment type="subcellular location">
    <subcellularLocation>
        <location evidence="1 8">Cell outer membrane</location>
        <topology evidence="1 8">Multi-pass membrane protein</topology>
    </subcellularLocation>
</comment>
<dbReference type="PANTHER" id="PTHR30069">
    <property type="entry name" value="TONB-DEPENDENT OUTER MEMBRANE RECEPTOR"/>
    <property type="match status" value="1"/>
</dbReference>
<dbReference type="InterPro" id="IPR012910">
    <property type="entry name" value="Plug_dom"/>
</dbReference>
<dbReference type="PROSITE" id="PS52016">
    <property type="entry name" value="TONB_DEPENDENT_REC_3"/>
    <property type="match status" value="1"/>
</dbReference>
<dbReference type="SUPFAM" id="SSF56935">
    <property type="entry name" value="Porins"/>
    <property type="match status" value="1"/>
</dbReference>
<dbReference type="InterPro" id="IPR037066">
    <property type="entry name" value="Plug_dom_sf"/>
</dbReference>
<reference evidence="13" key="1">
    <citation type="submission" date="2022-04" db="EMBL/GenBank/DDBJ databases">
        <title>Alcanivorax sp. CY1518 draft genome sequence.</title>
        <authorList>
            <person name="Zhao G."/>
            <person name="An M."/>
        </authorList>
    </citation>
    <scope>NUCLEOTIDE SEQUENCE</scope>
    <source>
        <strain evidence="13">CY1518</strain>
    </source>
</reference>
<keyword evidence="14" id="KW-1185">Reference proteome</keyword>
<organism evidence="13 14">
    <name type="scientific">Alcanivorax quisquiliarum</name>
    <dbReference type="NCBI Taxonomy" id="2933565"/>
    <lineage>
        <taxon>Bacteria</taxon>
        <taxon>Pseudomonadati</taxon>
        <taxon>Pseudomonadota</taxon>
        <taxon>Gammaproteobacteria</taxon>
        <taxon>Oceanospirillales</taxon>
        <taxon>Alcanivoracaceae</taxon>
        <taxon>Alcanivorax</taxon>
    </lineage>
</organism>
<dbReference type="EMBL" id="JALKII010000005">
    <property type="protein sequence ID" value="MCK0537789.1"/>
    <property type="molecule type" value="Genomic_DNA"/>
</dbReference>
<evidence type="ECO:0000256" key="7">
    <source>
        <dbReference type="ARBA" id="ARBA00023237"/>
    </source>
</evidence>
<keyword evidence="13" id="KW-0675">Receptor</keyword>
<feature type="signal peptide" evidence="10">
    <location>
        <begin position="1"/>
        <end position="20"/>
    </location>
</feature>
<feature type="domain" description="TonB-dependent receptor plug" evidence="12">
    <location>
        <begin position="47"/>
        <end position="155"/>
    </location>
</feature>
<feature type="domain" description="TonB-dependent receptor-like beta-barrel" evidence="11">
    <location>
        <begin position="417"/>
        <end position="649"/>
    </location>
</feature>
<keyword evidence="7 8" id="KW-0998">Cell outer membrane</keyword>
<dbReference type="InterPro" id="IPR000531">
    <property type="entry name" value="Beta-barrel_TonB"/>
</dbReference>
<evidence type="ECO:0000259" key="11">
    <source>
        <dbReference type="Pfam" id="PF00593"/>
    </source>
</evidence>
<dbReference type="PANTHER" id="PTHR30069:SF27">
    <property type="entry name" value="BLL4766 PROTEIN"/>
    <property type="match status" value="1"/>
</dbReference>
<dbReference type="Pfam" id="PF07715">
    <property type="entry name" value="Plug"/>
    <property type="match status" value="1"/>
</dbReference>
<evidence type="ECO:0000256" key="6">
    <source>
        <dbReference type="ARBA" id="ARBA00023136"/>
    </source>
</evidence>
<evidence type="ECO:0000256" key="8">
    <source>
        <dbReference type="PROSITE-ProRule" id="PRU01360"/>
    </source>
</evidence>
<evidence type="ECO:0000256" key="3">
    <source>
        <dbReference type="ARBA" id="ARBA00022452"/>
    </source>
</evidence>
<keyword evidence="10" id="KW-0732">Signal</keyword>
<evidence type="ECO:0000256" key="10">
    <source>
        <dbReference type="SAM" id="SignalP"/>
    </source>
</evidence>
<dbReference type="InterPro" id="IPR036942">
    <property type="entry name" value="Beta-barrel_TonB_sf"/>
</dbReference>
<evidence type="ECO:0000313" key="13">
    <source>
        <dbReference type="EMBL" id="MCK0537789.1"/>
    </source>
</evidence>
<evidence type="ECO:0000259" key="12">
    <source>
        <dbReference type="Pfam" id="PF07715"/>
    </source>
</evidence>
<dbReference type="Proteomes" id="UP001165524">
    <property type="component" value="Unassembled WGS sequence"/>
</dbReference>
<keyword evidence="6 8" id="KW-0472">Membrane</keyword>
<keyword evidence="4 8" id="KW-0812">Transmembrane</keyword>
<dbReference type="Gene3D" id="2.170.130.10">
    <property type="entry name" value="TonB-dependent receptor, plug domain"/>
    <property type="match status" value="1"/>
</dbReference>
<evidence type="ECO:0000256" key="5">
    <source>
        <dbReference type="ARBA" id="ARBA00023077"/>
    </source>
</evidence>
<evidence type="ECO:0000256" key="9">
    <source>
        <dbReference type="RuleBase" id="RU003357"/>
    </source>
</evidence>
<dbReference type="RefSeq" id="WP_246951744.1">
    <property type="nucleotide sequence ID" value="NZ_JALKII010000005.1"/>
</dbReference>
<sequence length="710" mass="79860">MRRSLLATLAVTLVSPWATADLRWPPAAAELSDMPVVLTPARLRQPQTEVPGSVTVIDRALIEASGARELYQLMRLVPGMAAVNVDGNVPTVAYHPTQARDTRRMLVLVDGRSVYQPGFARVLWNDIPLAIADIERIEISRGPNAAAYGANAYTGIINIITRHPADVTDTTVAARAGNNGVRDVRLTDGRRWHSGAIRLTATQRADDGYDARQSVFGYPQRDSKRIETLDSRGIQHLSERDTLEFFAGGSRSTLQRPANEALLDFVDYTELPREDNQAAFLQLRWSREISDRHHLRVQAYGQRSRSMTRQQLCTLDPVTGTRGPGGGIFYSREARELYEANGRDLAATLAGLTADPGVAGRYMVLASSGAPAFCHGLRQDIREQRADLEIEDTLALHDRVRLVSGASIRHERASSQFFLRGTHENHSHALFANLELNPLDPLHINLGGFYQHDDINGTAFSPRLAIIWTPAPGHGVRLVRSEAVRSVDAYEDQADTRVYPTRLPAAIRDNAASLLGWSSPELFVTQRSEGGLEPERILARELGYFGRIGQFEIDVRFFNESLTRLISRAVNPFVFEARNADRVDHRGWEAQWGWRLHRSHLLRVTAARVLTDASVRTERRMIARNSGSLLWRFDVADGWLLSTAYYLAKDYNDFRYEQATLQLARRQRIGPTELELRAVIEHRFSDHPVVFQENRHRDRSLYWLSAALSF</sequence>
<dbReference type="Gene3D" id="2.40.170.20">
    <property type="entry name" value="TonB-dependent receptor, beta-barrel domain"/>
    <property type="match status" value="1"/>
</dbReference>